<dbReference type="EMBL" id="CP003985">
    <property type="protein sequence ID" value="AGF76929.1"/>
    <property type="molecule type" value="Genomic_DNA"/>
</dbReference>
<evidence type="ECO:0000313" key="2">
    <source>
        <dbReference type="Proteomes" id="UP000011721"/>
    </source>
</evidence>
<dbReference type="HOGENOM" id="CLU_160553_0_0_7"/>
<keyword evidence="2" id="KW-1185">Reference proteome</keyword>
<organism evidence="1 2">
    <name type="scientific">Desulfocapsa sulfexigens (strain DSM 10523 / SB164P1)</name>
    <dbReference type="NCBI Taxonomy" id="1167006"/>
    <lineage>
        <taxon>Bacteria</taxon>
        <taxon>Pseudomonadati</taxon>
        <taxon>Thermodesulfobacteriota</taxon>
        <taxon>Desulfobulbia</taxon>
        <taxon>Desulfobulbales</taxon>
        <taxon>Desulfocapsaceae</taxon>
        <taxon>Desulfocapsa</taxon>
    </lineage>
</organism>
<proteinExistence type="predicted"/>
<dbReference type="STRING" id="1167006.UWK_00344"/>
<protein>
    <submittedName>
        <fullName evidence="1">Uncharacterized protein</fullName>
    </submittedName>
</protein>
<dbReference type="OrthoDB" id="5432442at2"/>
<reference evidence="2" key="1">
    <citation type="journal article" date="2013" name="Stand. Genomic Sci.">
        <title>Complete genome sequence of Desulfocapsa sulfexigens, a marine deltaproteobacterium specialized in disproportionating inorganic sulfur compounds.</title>
        <authorList>
            <person name="Finster K.W."/>
            <person name="Kjeldsen K.U."/>
            <person name="Kube M."/>
            <person name="Reinhardt R."/>
            <person name="Mussmann M."/>
            <person name="Amann R."/>
            <person name="Schreiber L."/>
        </authorList>
    </citation>
    <scope>NUCLEOTIDE SEQUENCE [LARGE SCALE GENOMIC DNA]</scope>
    <source>
        <strain evidence="2">DSM 10523 / SB164P1</strain>
    </source>
</reference>
<dbReference type="KEGG" id="dsf:UWK_00344"/>
<dbReference type="eggNOG" id="ENOG50335BP">
    <property type="taxonomic scope" value="Bacteria"/>
</dbReference>
<dbReference type="Proteomes" id="UP000011721">
    <property type="component" value="Chromosome"/>
</dbReference>
<name>M1NAS7_DESSD</name>
<dbReference type="RefSeq" id="WP_015402627.1">
    <property type="nucleotide sequence ID" value="NC_020304.1"/>
</dbReference>
<dbReference type="AlphaFoldDB" id="M1NAS7"/>
<accession>M1NAS7</accession>
<evidence type="ECO:0000313" key="1">
    <source>
        <dbReference type="EMBL" id="AGF76929.1"/>
    </source>
</evidence>
<sequence length="105" mass="12103">MTLRPLGTVREILESAGMGLSYAYEDLVFLEHNGFLLQFTDRSQEVLIHINEEAKEEDLAFSLTLLQGKAKENRMVFSRGSYYRLSQADEENIRIEFLPTEKSVN</sequence>
<gene>
    <name evidence="1" type="ordered locus">UWK_00344</name>
</gene>